<dbReference type="GO" id="GO:0004312">
    <property type="term" value="F:fatty acid synthase activity"/>
    <property type="evidence" value="ECO:0007669"/>
    <property type="project" value="TreeGrafter"/>
</dbReference>
<dbReference type="InterPro" id="IPR014030">
    <property type="entry name" value="Ketoacyl_synth_N"/>
</dbReference>
<evidence type="ECO:0000259" key="10">
    <source>
        <dbReference type="PROSITE" id="PS52004"/>
    </source>
</evidence>
<evidence type="ECO:0000256" key="2">
    <source>
        <dbReference type="ARBA" id="ARBA00022450"/>
    </source>
</evidence>
<dbReference type="InterPro" id="IPR014043">
    <property type="entry name" value="Acyl_transferase_dom"/>
</dbReference>
<name>A0A7D6CCZ6_9ACTN</name>
<dbReference type="InterPro" id="IPR016035">
    <property type="entry name" value="Acyl_Trfase/lysoPLipase"/>
</dbReference>
<comment type="cofactor">
    <cofactor evidence="1">
        <name>pantetheine 4'-phosphate</name>
        <dbReference type="ChEBI" id="CHEBI:47942"/>
    </cofactor>
</comment>
<evidence type="ECO:0000256" key="8">
    <source>
        <dbReference type="SAM" id="MobiDB-lite"/>
    </source>
</evidence>
<keyword evidence="3" id="KW-0597">Phosphoprotein</keyword>
<keyword evidence="4 11" id="KW-0808">Transferase</keyword>
<dbReference type="InterPro" id="IPR018201">
    <property type="entry name" value="Ketoacyl_synth_AS"/>
</dbReference>
<dbReference type="PROSITE" id="PS00012">
    <property type="entry name" value="PHOSPHOPANTETHEINE"/>
    <property type="match status" value="1"/>
</dbReference>
<dbReference type="SMART" id="SM00823">
    <property type="entry name" value="PKS_PP"/>
    <property type="match status" value="1"/>
</dbReference>
<dbReference type="PROSITE" id="PS52004">
    <property type="entry name" value="KS3_2"/>
    <property type="match status" value="1"/>
</dbReference>
<dbReference type="GO" id="GO:0006633">
    <property type="term" value="P:fatty acid biosynthetic process"/>
    <property type="evidence" value="ECO:0007669"/>
    <property type="project" value="InterPro"/>
</dbReference>
<dbReference type="Pfam" id="PF00698">
    <property type="entry name" value="Acyl_transf_1"/>
    <property type="match status" value="1"/>
</dbReference>
<dbReference type="InterPro" id="IPR036299">
    <property type="entry name" value="Polyketide_synth_docking_sf"/>
</dbReference>
<dbReference type="InterPro" id="IPR032821">
    <property type="entry name" value="PKS_assoc"/>
</dbReference>
<dbReference type="SMART" id="SM00824">
    <property type="entry name" value="PKS_TE"/>
    <property type="match status" value="1"/>
</dbReference>
<sequence length="1307" mass="139306">MESEEKLREYLKWVTADLVQTRKRLRELEARTPEPVAVIGMACRLPGGISSPEDLWRLLDEGRDAIDALPSDRGWDLDALYDPDPDHWGTSYAMAGGFVDGVADFDPAFFGISPREALAMDPQQRLLLETCWEAVERAGIAPSTLRQSRTGVFVGSSIQDYGKLLEQNPDGLEGYILTANASSVVSGRISYTFGLLGPAVTVDTACSSSLVSLHLAAQALRSGDCSLALAGGATVMATPGMLQVFSRQRGLSPDGRCRSFAAEADGTGFADGVGVVLLERLSDAQRNGHRVLAVIRGSAVNQDGPSNGLAAPSGPAQQRVIQDALDNAGLSGRDVDVVEAHGTGTSLGDPIEAQALLATYGQNREHPLWLGSLKSNIGHTQAAAGVAGVIKMVLALQHHHLPKTLHAEHPTPQVDWTTGAVTLLTDAQPWPGDGRPRRAGVSSFGASGTNAHVILEEAPEPAVAEAAHPGDGAEDTGCPATPPVAWLLSARTDQALRDQAHRLAEHPTVSTHEPADVAHALATTRTRFEHRAVVLGTTRHELTTALAALAAGTTHPGLVTGVSTAQQHLAAVFTGQGAQRRGMGRTLHATFAAFRTALDEVCAAFDGPLLDTVLDDPDGTLHQTRWAQPAIFAVEVALYRLLESFGVTAHAMAGHSIGELTAAHLAGIWTLADAATVVTARADLMQRLPSGGGMLAVQASEAEALAWIGDHGLAGNLDVAAANSPHNTVLSGDQEHLTTAQRHFTALGRKTRPLRVSHAFHSHHMDDALDDFRAVVRGVTANPAAVPIISTVTGRLLTPEQAADPDYWAQQIRRTVRFHDAVTHLHTDGATTFLEIGPDAALTPHVRETATQATAVPTLRRNHDDTVALLTAVARLHTLGFPTIWAPLHPIPPATIPDLPTYPFQHQRYWLDGDGALPASRHARQQPSPSAEQRRDLAERLAAEPRERWVDVLLDTVRTEVNLVLGFSGEHHLDPDRPFSDLGFDSLTVLELTERLGVVTDAPVPARLVLDHPTARTLAGALSELVDRPAPVDQPGALLSLFQRACVEQRHPEGMALLAAAARLREATGELATGEPVVFSHGPRPPALFAFPSMVAPSNAYQFARFAGRFRDAADLSVLRHPGFVAGERLPESLAEVAAYQSATILRQTSEAPYVLIGYSSGGWMAHLVGERLAATGNPPAGVVLLDSHLPGSRGLAEIQGSLLREIYRDGAATAAASDAELTAMARYLELFEGWEPGHTGVPTLVVSAVTTYGDPPETGATRSPVEWPRPHRGVELAVDHLSMIEDLAHVTAGCVDDWLIEEYKHD</sequence>
<dbReference type="GO" id="GO:0033068">
    <property type="term" value="P:macrolide biosynthetic process"/>
    <property type="evidence" value="ECO:0007669"/>
    <property type="project" value="UniProtKB-ARBA"/>
</dbReference>
<dbReference type="GO" id="GO:0031177">
    <property type="term" value="F:phosphopantetheine binding"/>
    <property type="evidence" value="ECO:0007669"/>
    <property type="project" value="InterPro"/>
</dbReference>
<dbReference type="InterPro" id="IPR001031">
    <property type="entry name" value="Thioesterase"/>
</dbReference>
<dbReference type="Pfam" id="PF16197">
    <property type="entry name" value="KAsynt_C_assoc"/>
    <property type="match status" value="1"/>
</dbReference>
<feature type="domain" description="Carrier" evidence="9">
    <location>
        <begin position="951"/>
        <end position="1026"/>
    </location>
</feature>
<proteinExistence type="predicted"/>
<dbReference type="CDD" id="cd00833">
    <property type="entry name" value="PKS"/>
    <property type="match status" value="1"/>
</dbReference>
<dbReference type="Gene3D" id="3.40.50.1820">
    <property type="entry name" value="alpha/beta hydrolase"/>
    <property type="match status" value="1"/>
</dbReference>
<dbReference type="InterPro" id="IPR029058">
    <property type="entry name" value="AB_hydrolase_fold"/>
</dbReference>
<evidence type="ECO:0000313" key="11">
    <source>
        <dbReference type="EMBL" id="QLJ96649.1"/>
    </source>
</evidence>
<dbReference type="InterPro" id="IPR050091">
    <property type="entry name" value="PKS_NRPS_Biosynth_Enz"/>
</dbReference>
<dbReference type="PROSITE" id="PS00606">
    <property type="entry name" value="KS3_1"/>
    <property type="match status" value="1"/>
</dbReference>
<dbReference type="SMART" id="SM00827">
    <property type="entry name" value="PKS_AT"/>
    <property type="match status" value="1"/>
</dbReference>
<dbReference type="Gene3D" id="3.40.366.10">
    <property type="entry name" value="Malonyl-Coenzyme A Acyl Carrier Protein, domain 2"/>
    <property type="match status" value="1"/>
</dbReference>
<dbReference type="InterPro" id="IPR006162">
    <property type="entry name" value="Ppantetheine_attach_site"/>
</dbReference>
<dbReference type="Pfam" id="PF00550">
    <property type="entry name" value="PP-binding"/>
    <property type="match status" value="1"/>
</dbReference>
<dbReference type="PANTHER" id="PTHR43775:SF51">
    <property type="entry name" value="INACTIVE PHENOLPHTHIOCEROL SYNTHESIS POLYKETIDE SYNTHASE TYPE I PKS1-RELATED"/>
    <property type="match status" value="1"/>
</dbReference>
<dbReference type="PANTHER" id="PTHR43775">
    <property type="entry name" value="FATTY ACID SYNTHASE"/>
    <property type="match status" value="1"/>
</dbReference>
<dbReference type="InterPro" id="IPR020841">
    <property type="entry name" value="PKS_Beta-ketoAc_synthase_dom"/>
</dbReference>
<dbReference type="InterPro" id="IPR001227">
    <property type="entry name" value="Ac_transferase_dom_sf"/>
</dbReference>
<dbReference type="GO" id="GO:0004315">
    <property type="term" value="F:3-oxoacyl-[acyl-carrier-protein] synthase activity"/>
    <property type="evidence" value="ECO:0007669"/>
    <property type="project" value="InterPro"/>
</dbReference>
<dbReference type="Pfam" id="PF00109">
    <property type="entry name" value="ketoacyl-synt"/>
    <property type="match status" value="1"/>
</dbReference>
<dbReference type="Gene3D" id="1.10.1200.10">
    <property type="entry name" value="ACP-like"/>
    <property type="match status" value="1"/>
</dbReference>
<reference evidence="11" key="1">
    <citation type="submission" date="2020-08" db="EMBL/GenBank/DDBJ databases">
        <title>A bifunctional nitrone conjugated secondary metabolite targeting the ribosome.</title>
        <authorList>
            <person name="Limbrick E.M."/>
            <person name="Graf M."/>
            <person name="Derewacz D.K."/>
            <person name="Nguyen F."/>
            <person name="Spraggins J.M."/>
            <person name="Wieland M."/>
            <person name="Ynigez-Gutierrez A.E."/>
            <person name="Reisman B.J."/>
            <person name="Zinshteyn B."/>
            <person name="McCulloch K."/>
            <person name="Iverson T.M."/>
            <person name="Green R."/>
            <person name="Wilson D.N."/>
            <person name="Bachmann B.O."/>
        </authorList>
    </citation>
    <scope>NUCLEOTIDE SEQUENCE</scope>
    <source>
        <strain evidence="11">Africana</strain>
    </source>
</reference>
<keyword evidence="6" id="KW-0511">Multifunctional enzyme</keyword>
<dbReference type="Pfam" id="PF02801">
    <property type="entry name" value="Ketoacyl-synt_C"/>
    <property type="match status" value="1"/>
</dbReference>
<dbReference type="InterPro" id="IPR015083">
    <property type="entry name" value="NorB/c/GfsB-D-like_docking"/>
</dbReference>
<protein>
    <submittedName>
        <fullName evidence="11">Acyltransferase domain-containing protein</fullName>
    </submittedName>
</protein>
<dbReference type="Gene3D" id="3.40.47.10">
    <property type="match status" value="1"/>
</dbReference>
<evidence type="ECO:0000259" key="9">
    <source>
        <dbReference type="PROSITE" id="PS50075"/>
    </source>
</evidence>
<keyword evidence="5" id="KW-0045">Antibiotic biosynthesis</keyword>
<dbReference type="EMBL" id="CP058905">
    <property type="protein sequence ID" value="QLJ96649.1"/>
    <property type="molecule type" value="Genomic_DNA"/>
</dbReference>
<dbReference type="InterPro" id="IPR020806">
    <property type="entry name" value="PKS_PP-bd"/>
</dbReference>
<dbReference type="InterPro" id="IPR020802">
    <property type="entry name" value="TesA-like"/>
</dbReference>
<dbReference type="SUPFAM" id="SSF101173">
    <property type="entry name" value="Docking domain B of the erythromycin polyketide synthase (DEBS)"/>
    <property type="match status" value="1"/>
</dbReference>
<dbReference type="Pfam" id="PF00975">
    <property type="entry name" value="Thioesterase"/>
    <property type="match status" value="1"/>
</dbReference>
<evidence type="ECO:0000256" key="7">
    <source>
        <dbReference type="ARBA" id="ARBA00023315"/>
    </source>
</evidence>
<dbReference type="Gene3D" id="3.30.70.3290">
    <property type="match status" value="1"/>
</dbReference>
<organism evidence="11">
    <name type="scientific">Micromonospora carbonacea</name>
    <dbReference type="NCBI Taxonomy" id="47853"/>
    <lineage>
        <taxon>Bacteria</taxon>
        <taxon>Bacillati</taxon>
        <taxon>Actinomycetota</taxon>
        <taxon>Actinomycetes</taxon>
        <taxon>Micromonosporales</taxon>
        <taxon>Micromonosporaceae</taxon>
        <taxon>Micromonospora</taxon>
    </lineage>
</organism>
<dbReference type="FunFam" id="3.40.47.10:FF:000019">
    <property type="entry name" value="Polyketide synthase type I"/>
    <property type="match status" value="1"/>
</dbReference>
<dbReference type="InterPro" id="IPR016036">
    <property type="entry name" value="Malonyl_transacylase_ACP-bd"/>
</dbReference>
<evidence type="ECO:0000256" key="3">
    <source>
        <dbReference type="ARBA" id="ARBA00022553"/>
    </source>
</evidence>
<dbReference type="InterPro" id="IPR014031">
    <property type="entry name" value="Ketoacyl_synth_C"/>
</dbReference>
<evidence type="ECO:0000256" key="5">
    <source>
        <dbReference type="ARBA" id="ARBA00023194"/>
    </source>
</evidence>
<dbReference type="InterPro" id="IPR016039">
    <property type="entry name" value="Thiolase-like"/>
</dbReference>
<dbReference type="SMART" id="SM00825">
    <property type="entry name" value="PKS_KS"/>
    <property type="match status" value="1"/>
</dbReference>
<dbReference type="InterPro" id="IPR036736">
    <property type="entry name" value="ACP-like_sf"/>
</dbReference>
<dbReference type="SUPFAM" id="SSF53474">
    <property type="entry name" value="alpha/beta-Hydrolases"/>
    <property type="match status" value="1"/>
</dbReference>
<feature type="region of interest" description="Disordered" evidence="8">
    <location>
        <begin position="917"/>
        <end position="937"/>
    </location>
</feature>
<dbReference type="SUPFAM" id="SSF52151">
    <property type="entry name" value="FabD/lysophospholipase-like"/>
    <property type="match status" value="1"/>
</dbReference>
<dbReference type="SUPFAM" id="SSF55048">
    <property type="entry name" value="Probable ACP-binding domain of malonyl-CoA ACP transacylase"/>
    <property type="match status" value="1"/>
</dbReference>
<keyword evidence="2" id="KW-0596">Phosphopantetheine</keyword>
<dbReference type="InterPro" id="IPR009081">
    <property type="entry name" value="PP-bd_ACP"/>
</dbReference>
<evidence type="ECO:0000256" key="6">
    <source>
        <dbReference type="ARBA" id="ARBA00023268"/>
    </source>
</evidence>
<evidence type="ECO:0000256" key="1">
    <source>
        <dbReference type="ARBA" id="ARBA00001957"/>
    </source>
</evidence>
<dbReference type="PROSITE" id="PS50075">
    <property type="entry name" value="CARRIER"/>
    <property type="match status" value="1"/>
</dbReference>
<keyword evidence="7 11" id="KW-0012">Acyltransferase</keyword>
<dbReference type="Pfam" id="PF08990">
    <property type="entry name" value="Docking"/>
    <property type="match status" value="1"/>
</dbReference>
<feature type="domain" description="Ketosynthase family 3 (KS3)" evidence="10">
    <location>
        <begin position="33"/>
        <end position="457"/>
    </location>
</feature>
<evidence type="ECO:0000256" key="4">
    <source>
        <dbReference type="ARBA" id="ARBA00022679"/>
    </source>
</evidence>
<gene>
    <name evidence="11" type="ORF">HZU44_17165</name>
</gene>
<dbReference type="SUPFAM" id="SSF53901">
    <property type="entry name" value="Thiolase-like"/>
    <property type="match status" value="1"/>
</dbReference>
<accession>A0A7D6CCZ6</accession>